<evidence type="ECO:0000313" key="2">
    <source>
        <dbReference type="Proteomes" id="UP000051096"/>
    </source>
</evidence>
<accession>A0A0S8G6J6</accession>
<gene>
    <name evidence="1" type="ORF">AMJ87_11785</name>
</gene>
<reference evidence="1 2" key="1">
    <citation type="journal article" date="2015" name="Microbiome">
        <title>Genomic resolution of linkages in carbon, nitrogen, and sulfur cycling among widespread estuary sediment bacteria.</title>
        <authorList>
            <person name="Baker B.J."/>
            <person name="Lazar C.S."/>
            <person name="Teske A.P."/>
            <person name="Dick G.J."/>
        </authorList>
    </citation>
    <scope>NUCLEOTIDE SEQUENCE [LARGE SCALE GENOMIC DNA]</scope>
    <source>
        <strain evidence="1">SM23_60</strain>
    </source>
</reference>
<name>A0A0S8G6J6_UNCW3</name>
<protein>
    <submittedName>
        <fullName evidence="1">Uncharacterized protein</fullName>
    </submittedName>
</protein>
<dbReference type="AlphaFoldDB" id="A0A0S8G6J6"/>
<sequence length="375" mass="41355">MVLLSLFIVSQISEGDTTFQELDSVYYRYEMIESDTTLYDSLFAPVIIDTSRTPAGELRISGTKDFSFDVDQGFDQGLAVGIAGEIEGVRVEGNLSDKATSSSTVQLSEVEKVSLKISTNNFYGGLGTLSLRLPFGITDEIYGSRIGIHTADKKRNVSAAYAVNRGVYQRRQLKGEEGKQSPYFLGGSAVAGTEHVYLADGVAPAVLLERDRDYTIDYPTGILSFTNRNIITNRSRIEIEYEQAVEDYQNVYLEGDGSTTFGSIAVIGMYRRKYDDKNNPLTFTLSPAQEESLRTAGDSAVVRYTFADTSAEGNYILDQGHFVYVGEGNGDYRVTFFYIGENSGEYVYDPTIKAFVYQGTALGNYSPTKLVPLPV</sequence>
<comment type="caution">
    <text evidence="1">The sequence shown here is derived from an EMBL/GenBank/DDBJ whole genome shotgun (WGS) entry which is preliminary data.</text>
</comment>
<organism evidence="1 2">
    <name type="scientific">candidate division WOR_3 bacterium SM23_60</name>
    <dbReference type="NCBI Taxonomy" id="1703780"/>
    <lineage>
        <taxon>Bacteria</taxon>
        <taxon>Bacteria division WOR-3</taxon>
    </lineage>
</organism>
<dbReference type="EMBL" id="LJUO01000164">
    <property type="protein sequence ID" value="KPK68502.1"/>
    <property type="molecule type" value="Genomic_DNA"/>
</dbReference>
<evidence type="ECO:0000313" key="1">
    <source>
        <dbReference type="EMBL" id="KPK68502.1"/>
    </source>
</evidence>
<dbReference type="Proteomes" id="UP000051096">
    <property type="component" value="Unassembled WGS sequence"/>
</dbReference>
<feature type="non-terminal residue" evidence="1">
    <location>
        <position position="375"/>
    </location>
</feature>
<proteinExistence type="predicted"/>